<dbReference type="Proteomes" id="UP001143545">
    <property type="component" value="Unassembled WGS sequence"/>
</dbReference>
<accession>A0A9W6B5K8</accession>
<sequence length="1126" mass="122690">MTYTFVNISATKFSLNGNTFFKTFLPFYIDDTHLRIYNIYDSKLPLVQLADVSDISVDGVSYSTTSEVINVIHEVLFSVESSGTTISDQQIELNRLAIIELQNSKSDTDHTHDSRYYTQTQVDNLIAQISTTGGIKSGYVDGNKIKFFDSSGNLVLSVAADPFLAQGVTVVFNDGILSLKDASGTVLSTTPVKARELFYDTYRYLSGVASDLSDLVLTTAFALCKTNSDTYYFVSDINNEEQLEENRLYLNDKEAHFDLGIPGITTTSFNAWLIATDDSGYIDKENYEFNFWLKNKGSGETNLSYAEGSTGLTINSSTGGGVEIPYASQAGSGFMSQEHLLNIDSLNQSNSLLWNRISGSKLINGGVVWVSGLTYEVSTLSYYYNGLLKSSIGGQITLSASDTTTNRIDVVLVDGYGNIIVVEGAPSANPTKPEYDETQYVEVSFILVEANTTEPSSVATYVLYQENLQESGGEWDVDSYISNDVNTDDITDPYQGTYNIKVGVNTNSGYFTLNNSTGVALSDFDTFAFYIKFASYDSANVFVCSFRFADELGNSSPYITDYNGDFSIDTSNTTDYQLVTIPKSLITGLSGTSIVSFKMLVSKNMEAYIDYIRFIGDSGSTTTTTQVSTFIGLTDTPNDYTGNAGKALVVTDNETGVGFVDFPDNSSGVSIQDENGIEQFSGSEIKFEGFGFDVATGKIINVAYTANTYFLSENGNDTTGQIGSVDNPYYSLNAIFANYDLTTDHPAANSFKIVILDGSTYPLTDQIPNITFEIYSSFPCVVDLSNNTNANIVYSSNTAEKHYLYWNMPLGSLKNVRTGTSGGAIICEDNYNLINLNSIKVDSTSSVFMSGTSYIQNLNVLNTTSSINGIQNNLSLKTITIPEGVSSGILSGAKIIEVGNLVHNQSSSVYFFESNQLWRIGDITGSKPIKFSYTNGRNTRLEFMNSKIKNTGGIQFVNNQIGDITFSGTIKTLINFSGIFQGRSDRISYLRFINLTIENIDSINLKMSTSGTQNTYTFFEMKNSYINISSGTDLIEAHTYCTINIENSMVRGNGNGTALITAVASTTPSINIGGLATDYDAIVSQSTVTITHNALNFSNGIKVEGDDGNNYRIHVDGSGNLTATLI</sequence>
<gene>
    <name evidence="1" type="ORF">NBRC110019_20980</name>
</gene>
<evidence type="ECO:0000313" key="2">
    <source>
        <dbReference type="Proteomes" id="UP001143545"/>
    </source>
</evidence>
<evidence type="ECO:0000313" key="1">
    <source>
        <dbReference type="EMBL" id="GLB53058.1"/>
    </source>
</evidence>
<reference evidence="1" key="1">
    <citation type="submission" date="2022-07" db="EMBL/GenBank/DDBJ databases">
        <title>Taxonomy of Novel Oxalotrophic and Methylotrophic Bacteria.</title>
        <authorList>
            <person name="Sahin N."/>
            <person name="Tani A."/>
        </authorList>
    </citation>
    <scope>NUCLEOTIDE SEQUENCE</scope>
    <source>
        <strain evidence="1">AM327</strain>
    </source>
</reference>
<name>A0A9W6B5K8_9FLAO</name>
<dbReference type="AlphaFoldDB" id="A0A9W6B5K8"/>
<protein>
    <submittedName>
        <fullName evidence="1">Uncharacterized protein</fullName>
    </submittedName>
</protein>
<keyword evidence="2" id="KW-1185">Reference proteome</keyword>
<comment type="caution">
    <text evidence="1">The sequence shown here is derived from an EMBL/GenBank/DDBJ whole genome shotgun (WGS) entry which is preliminary data.</text>
</comment>
<dbReference type="RefSeq" id="WP_281754725.1">
    <property type="nucleotide sequence ID" value="NZ_BRVP01000013.1"/>
</dbReference>
<proteinExistence type="predicted"/>
<dbReference type="EMBL" id="BRVP01000013">
    <property type="protein sequence ID" value="GLB53058.1"/>
    <property type="molecule type" value="Genomic_DNA"/>
</dbReference>
<organism evidence="1 2">
    <name type="scientific">Neptunitalea chrysea</name>
    <dbReference type="NCBI Taxonomy" id="1647581"/>
    <lineage>
        <taxon>Bacteria</taxon>
        <taxon>Pseudomonadati</taxon>
        <taxon>Bacteroidota</taxon>
        <taxon>Flavobacteriia</taxon>
        <taxon>Flavobacteriales</taxon>
        <taxon>Flavobacteriaceae</taxon>
        <taxon>Neptunitalea</taxon>
    </lineage>
</organism>